<feature type="non-terminal residue" evidence="9">
    <location>
        <position position="1"/>
    </location>
</feature>
<evidence type="ECO:0000256" key="6">
    <source>
        <dbReference type="ARBA" id="ARBA00023136"/>
    </source>
</evidence>
<gene>
    <name evidence="9" type="ORF">MNBD_ALPHA05-279</name>
</gene>
<dbReference type="GO" id="GO:0022857">
    <property type="term" value="F:transmembrane transporter activity"/>
    <property type="evidence" value="ECO:0007669"/>
    <property type="project" value="TreeGrafter"/>
</dbReference>
<sequence length="175" mass="18679">ALARLHHVKVLSPIADQTTRITTMVFTILIGAALFSLVFRGLGGDDTVRAALDAAPGGIVGAVITVMLVMFLLGFFLDFIEITLVVVPLVGPPLLAMGLDPVWLGVMMAINLQTSFLTPPFGFALFYLRGVAPPEISTAQIYRGAVPFIFIQLLALGLLALFPGLATWLPGVLYQ</sequence>
<keyword evidence="3" id="KW-0997">Cell inner membrane</keyword>
<dbReference type="PANTHER" id="PTHR33362">
    <property type="entry name" value="SIALIC ACID TRAP TRANSPORTER PERMEASE PROTEIN SIAT-RELATED"/>
    <property type="match status" value="1"/>
</dbReference>
<comment type="subcellular location">
    <subcellularLocation>
        <location evidence="1">Cell inner membrane</location>
        <topology evidence="1">Multi-pass membrane protein</topology>
    </subcellularLocation>
</comment>
<evidence type="ECO:0000256" key="5">
    <source>
        <dbReference type="ARBA" id="ARBA00022989"/>
    </source>
</evidence>
<dbReference type="AlphaFoldDB" id="A0A3B0S2F8"/>
<feature type="transmembrane region" description="Helical" evidence="7">
    <location>
        <begin position="148"/>
        <end position="169"/>
    </location>
</feature>
<feature type="transmembrane region" description="Helical" evidence="7">
    <location>
        <begin position="102"/>
        <end position="128"/>
    </location>
</feature>
<evidence type="ECO:0000256" key="2">
    <source>
        <dbReference type="ARBA" id="ARBA00022475"/>
    </source>
</evidence>
<feature type="domain" description="TRAP C4-dicarboxylate transport system permease DctM subunit" evidence="8">
    <location>
        <begin position="14"/>
        <end position="165"/>
    </location>
</feature>
<keyword evidence="2" id="KW-1003">Cell membrane</keyword>
<evidence type="ECO:0000256" key="1">
    <source>
        <dbReference type="ARBA" id="ARBA00004429"/>
    </source>
</evidence>
<evidence type="ECO:0000256" key="3">
    <source>
        <dbReference type="ARBA" id="ARBA00022519"/>
    </source>
</evidence>
<keyword evidence="4 7" id="KW-0812">Transmembrane</keyword>
<dbReference type="Pfam" id="PF06808">
    <property type="entry name" value="DctM"/>
    <property type="match status" value="1"/>
</dbReference>
<dbReference type="EMBL" id="UOEH01000306">
    <property type="protein sequence ID" value="VAW00425.1"/>
    <property type="molecule type" value="Genomic_DNA"/>
</dbReference>
<feature type="transmembrane region" description="Helical" evidence="7">
    <location>
        <begin position="21"/>
        <end position="39"/>
    </location>
</feature>
<reference evidence="9" key="1">
    <citation type="submission" date="2018-06" db="EMBL/GenBank/DDBJ databases">
        <authorList>
            <person name="Zhirakovskaya E."/>
        </authorList>
    </citation>
    <scope>NUCLEOTIDE SEQUENCE</scope>
</reference>
<keyword evidence="5 7" id="KW-1133">Transmembrane helix</keyword>
<name>A0A3B0S2F8_9ZZZZ</name>
<feature type="transmembrane region" description="Helical" evidence="7">
    <location>
        <begin position="59"/>
        <end position="90"/>
    </location>
</feature>
<dbReference type="PANTHER" id="PTHR33362:SF7">
    <property type="entry name" value="SLL1103 PROTEIN"/>
    <property type="match status" value="1"/>
</dbReference>
<proteinExistence type="predicted"/>
<dbReference type="InterPro" id="IPR004681">
    <property type="entry name" value="TRAP_DctM"/>
</dbReference>
<evidence type="ECO:0000256" key="4">
    <source>
        <dbReference type="ARBA" id="ARBA00022692"/>
    </source>
</evidence>
<evidence type="ECO:0000256" key="7">
    <source>
        <dbReference type="SAM" id="Phobius"/>
    </source>
</evidence>
<dbReference type="InterPro" id="IPR010656">
    <property type="entry name" value="DctM"/>
</dbReference>
<dbReference type="GO" id="GO:0005886">
    <property type="term" value="C:plasma membrane"/>
    <property type="evidence" value="ECO:0007669"/>
    <property type="project" value="UniProtKB-SubCell"/>
</dbReference>
<protein>
    <recommendedName>
        <fullName evidence="8">TRAP C4-dicarboxylate transport system permease DctM subunit domain-containing protein</fullName>
    </recommendedName>
</protein>
<organism evidence="9">
    <name type="scientific">hydrothermal vent metagenome</name>
    <dbReference type="NCBI Taxonomy" id="652676"/>
    <lineage>
        <taxon>unclassified sequences</taxon>
        <taxon>metagenomes</taxon>
        <taxon>ecological metagenomes</taxon>
    </lineage>
</organism>
<keyword evidence="6 7" id="KW-0472">Membrane</keyword>
<evidence type="ECO:0000313" key="9">
    <source>
        <dbReference type="EMBL" id="VAW00425.1"/>
    </source>
</evidence>
<accession>A0A3B0S2F8</accession>
<evidence type="ECO:0000259" key="8">
    <source>
        <dbReference type="Pfam" id="PF06808"/>
    </source>
</evidence>